<name>A0A061FPT6_THECC</name>
<keyword evidence="3" id="KW-1185">Reference proteome</keyword>
<gene>
    <name evidence="2" type="ORF">TCM_044388</name>
</gene>
<dbReference type="EMBL" id="CM001888">
    <property type="protein sequence ID" value="EOY19320.1"/>
    <property type="molecule type" value="Genomic_DNA"/>
</dbReference>
<feature type="region of interest" description="Disordered" evidence="1">
    <location>
        <begin position="1"/>
        <end position="53"/>
    </location>
</feature>
<feature type="compositionally biased region" description="Basic and acidic residues" evidence="1">
    <location>
        <begin position="14"/>
        <end position="43"/>
    </location>
</feature>
<feature type="region of interest" description="Disordered" evidence="1">
    <location>
        <begin position="70"/>
        <end position="89"/>
    </location>
</feature>
<dbReference type="HOGENOM" id="CLU_2459189_0_0_1"/>
<evidence type="ECO:0000313" key="2">
    <source>
        <dbReference type="EMBL" id="EOY19320.1"/>
    </source>
</evidence>
<evidence type="ECO:0000313" key="3">
    <source>
        <dbReference type="Proteomes" id="UP000026915"/>
    </source>
</evidence>
<feature type="compositionally biased region" description="Basic and acidic residues" evidence="1">
    <location>
        <begin position="78"/>
        <end position="89"/>
    </location>
</feature>
<dbReference type="Gramene" id="EOY19320">
    <property type="protein sequence ID" value="EOY19320"/>
    <property type="gene ID" value="TCM_044388"/>
</dbReference>
<dbReference type="AlphaFoldDB" id="A0A061FPT6"/>
<feature type="compositionally biased region" description="Low complexity" evidence="1">
    <location>
        <begin position="1"/>
        <end position="13"/>
    </location>
</feature>
<dbReference type="InParanoid" id="A0A061FPT6"/>
<organism evidence="2 3">
    <name type="scientific">Theobroma cacao</name>
    <name type="common">Cacao</name>
    <name type="synonym">Cocoa</name>
    <dbReference type="NCBI Taxonomy" id="3641"/>
    <lineage>
        <taxon>Eukaryota</taxon>
        <taxon>Viridiplantae</taxon>
        <taxon>Streptophyta</taxon>
        <taxon>Embryophyta</taxon>
        <taxon>Tracheophyta</taxon>
        <taxon>Spermatophyta</taxon>
        <taxon>Magnoliopsida</taxon>
        <taxon>eudicotyledons</taxon>
        <taxon>Gunneridae</taxon>
        <taxon>Pentapetalae</taxon>
        <taxon>rosids</taxon>
        <taxon>malvids</taxon>
        <taxon>Malvales</taxon>
        <taxon>Malvaceae</taxon>
        <taxon>Byttnerioideae</taxon>
        <taxon>Theobroma</taxon>
    </lineage>
</organism>
<proteinExistence type="predicted"/>
<reference evidence="2 3" key="1">
    <citation type="journal article" date="2013" name="Genome Biol.">
        <title>The genome sequence of the most widely cultivated cacao type and its use to identify candidate genes regulating pod color.</title>
        <authorList>
            <person name="Motamayor J.C."/>
            <person name="Mockaitis K."/>
            <person name="Schmutz J."/>
            <person name="Haiminen N."/>
            <person name="Iii D.L."/>
            <person name="Cornejo O."/>
            <person name="Findley S.D."/>
            <person name="Zheng P."/>
            <person name="Utro F."/>
            <person name="Royaert S."/>
            <person name="Saski C."/>
            <person name="Jenkins J."/>
            <person name="Podicheti R."/>
            <person name="Zhao M."/>
            <person name="Scheffler B.E."/>
            <person name="Stack J.C."/>
            <person name="Feltus F.A."/>
            <person name="Mustiga G.M."/>
            <person name="Amores F."/>
            <person name="Phillips W."/>
            <person name="Marelli J.P."/>
            <person name="May G.D."/>
            <person name="Shapiro H."/>
            <person name="Ma J."/>
            <person name="Bustamante C.D."/>
            <person name="Schnell R.J."/>
            <person name="Main D."/>
            <person name="Gilbert D."/>
            <person name="Parida L."/>
            <person name="Kuhn D.N."/>
        </authorList>
    </citation>
    <scope>NUCLEOTIDE SEQUENCE [LARGE SCALE GENOMIC DNA]</scope>
    <source>
        <strain evidence="3">cv. Matina 1-6</strain>
    </source>
</reference>
<accession>A0A061FPT6</accession>
<evidence type="ECO:0000256" key="1">
    <source>
        <dbReference type="SAM" id="MobiDB-lite"/>
    </source>
</evidence>
<dbReference type="Proteomes" id="UP000026915">
    <property type="component" value="Chromosome 10"/>
</dbReference>
<sequence length="89" mass="9574">MRESASSGESVASGEKRVEDDDVDNGKEKGEGDVAVRKERPDDMAISGWSMKGIREGEKAGKVMKGQMTKYNVTKDGSMAERKGSNMGS</sequence>
<protein>
    <submittedName>
        <fullName evidence="2">Uncharacterized protein</fullName>
    </submittedName>
</protein>